<dbReference type="InParanoid" id="A0A5J5EQX7"/>
<name>A0A5J5EQX7_9PEZI</name>
<gene>
    <name evidence="2" type="ORF">FN846DRAFT_123805</name>
</gene>
<feature type="compositionally biased region" description="Pro residues" evidence="1">
    <location>
        <begin position="47"/>
        <end position="57"/>
    </location>
</feature>
<protein>
    <submittedName>
        <fullName evidence="2">Uncharacterized protein</fullName>
    </submittedName>
</protein>
<dbReference type="Proteomes" id="UP000326924">
    <property type="component" value="Unassembled WGS sequence"/>
</dbReference>
<evidence type="ECO:0000313" key="2">
    <source>
        <dbReference type="EMBL" id="KAA8900901.1"/>
    </source>
</evidence>
<comment type="caution">
    <text evidence="2">The sequence shown here is derived from an EMBL/GenBank/DDBJ whole genome shotgun (WGS) entry which is preliminary data.</text>
</comment>
<dbReference type="AlphaFoldDB" id="A0A5J5EQX7"/>
<evidence type="ECO:0000256" key="1">
    <source>
        <dbReference type="SAM" id="MobiDB-lite"/>
    </source>
</evidence>
<organism evidence="2 3">
    <name type="scientific">Sphaerosporella brunnea</name>
    <dbReference type="NCBI Taxonomy" id="1250544"/>
    <lineage>
        <taxon>Eukaryota</taxon>
        <taxon>Fungi</taxon>
        <taxon>Dikarya</taxon>
        <taxon>Ascomycota</taxon>
        <taxon>Pezizomycotina</taxon>
        <taxon>Pezizomycetes</taxon>
        <taxon>Pezizales</taxon>
        <taxon>Pyronemataceae</taxon>
        <taxon>Sphaerosporella</taxon>
    </lineage>
</organism>
<keyword evidence="3" id="KW-1185">Reference proteome</keyword>
<evidence type="ECO:0000313" key="3">
    <source>
        <dbReference type="Proteomes" id="UP000326924"/>
    </source>
</evidence>
<dbReference type="EMBL" id="VXIS01000147">
    <property type="protein sequence ID" value="KAA8900901.1"/>
    <property type="molecule type" value="Genomic_DNA"/>
</dbReference>
<feature type="region of interest" description="Disordered" evidence="1">
    <location>
        <begin position="43"/>
        <end position="92"/>
    </location>
</feature>
<sequence length="183" mass="20191">MPVGTQARDEAPAYSLARLEPARVYHYLVPTAISIPSHPAVLKTKPPRIPQKPPLRVLPPHTLTTGPRQARPPTMADTATPGKDSAPTRPPPAHIQDVMQQVEVLALTIRQSLTPEIILALGAFYTDKAVYYATCLADDESMLPKGAAAAEVAAKMIEVYELVRIVRGWERDNWTLDWPDPCW</sequence>
<accession>A0A5J5EQX7</accession>
<reference evidence="2 3" key="1">
    <citation type="submission" date="2019-09" db="EMBL/GenBank/DDBJ databases">
        <title>Draft genome of the ectomycorrhizal ascomycete Sphaerosporella brunnea.</title>
        <authorList>
            <consortium name="DOE Joint Genome Institute"/>
            <person name="Benucci G.M."/>
            <person name="Marozzi G."/>
            <person name="Antonielli L."/>
            <person name="Sanchez S."/>
            <person name="Marco P."/>
            <person name="Wang X."/>
            <person name="Falini L.B."/>
            <person name="Barry K."/>
            <person name="Haridas S."/>
            <person name="Lipzen A."/>
            <person name="Labutti K."/>
            <person name="Grigoriev I.V."/>
            <person name="Murat C."/>
            <person name="Martin F."/>
            <person name="Albertini E."/>
            <person name="Donnini D."/>
            <person name="Bonito G."/>
        </authorList>
    </citation>
    <scope>NUCLEOTIDE SEQUENCE [LARGE SCALE GENOMIC DNA]</scope>
    <source>
        <strain evidence="2 3">Sb_GMNB300</strain>
    </source>
</reference>
<proteinExistence type="predicted"/>